<evidence type="ECO:0000313" key="2">
    <source>
        <dbReference type="EMBL" id="KAG0572453.1"/>
    </source>
</evidence>
<comment type="caution">
    <text evidence="2">The sequence shown here is derived from an EMBL/GenBank/DDBJ whole genome shotgun (WGS) entry which is preliminary data.</text>
</comment>
<dbReference type="PANTHER" id="PTHR46791">
    <property type="entry name" value="EXPRESSED PROTEIN"/>
    <property type="match status" value="1"/>
</dbReference>
<protein>
    <recommendedName>
        <fullName evidence="1">Integrase core domain-containing protein</fullName>
    </recommendedName>
</protein>
<reference evidence="2" key="1">
    <citation type="submission" date="2020-06" db="EMBL/GenBank/DDBJ databases">
        <title>WGS assembly of Ceratodon purpureus strain R40.</title>
        <authorList>
            <person name="Carey S.B."/>
            <person name="Jenkins J."/>
            <person name="Shu S."/>
            <person name="Lovell J.T."/>
            <person name="Sreedasyam A."/>
            <person name="Maumus F."/>
            <person name="Tiley G.P."/>
            <person name="Fernandez-Pozo N."/>
            <person name="Barry K."/>
            <person name="Chen C."/>
            <person name="Wang M."/>
            <person name="Lipzen A."/>
            <person name="Daum C."/>
            <person name="Saski C.A."/>
            <person name="Payton A.C."/>
            <person name="Mcbreen J.C."/>
            <person name="Conrad R.E."/>
            <person name="Kollar L.M."/>
            <person name="Olsson S."/>
            <person name="Huttunen S."/>
            <person name="Landis J.B."/>
            <person name="Wickett N.J."/>
            <person name="Johnson M.G."/>
            <person name="Rensing S.A."/>
            <person name="Grimwood J."/>
            <person name="Schmutz J."/>
            <person name="Mcdaniel S.F."/>
        </authorList>
    </citation>
    <scope>NUCLEOTIDE SEQUENCE</scope>
    <source>
        <strain evidence="2">R40</strain>
    </source>
</reference>
<dbReference type="Pfam" id="PF24764">
    <property type="entry name" value="rva_4"/>
    <property type="match status" value="1"/>
</dbReference>
<accession>A0A8T0HP78</accession>
<organism evidence="2 3">
    <name type="scientific">Ceratodon purpureus</name>
    <name type="common">Fire moss</name>
    <name type="synonym">Dicranum purpureum</name>
    <dbReference type="NCBI Taxonomy" id="3225"/>
    <lineage>
        <taxon>Eukaryota</taxon>
        <taxon>Viridiplantae</taxon>
        <taxon>Streptophyta</taxon>
        <taxon>Embryophyta</taxon>
        <taxon>Bryophyta</taxon>
        <taxon>Bryophytina</taxon>
        <taxon>Bryopsida</taxon>
        <taxon>Dicranidae</taxon>
        <taxon>Pseudoditrichales</taxon>
        <taxon>Ditrichaceae</taxon>
        <taxon>Ceratodon</taxon>
    </lineage>
</organism>
<name>A0A8T0HP78_CERPU</name>
<gene>
    <name evidence="2" type="ORF">KC19_VG096500</name>
</gene>
<dbReference type="PANTHER" id="PTHR46791:SF5">
    <property type="entry name" value="CLR5 DOMAIN-CONTAINING PROTEIN-RELATED"/>
    <property type="match status" value="1"/>
</dbReference>
<evidence type="ECO:0000259" key="1">
    <source>
        <dbReference type="Pfam" id="PF24764"/>
    </source>
</evidence>
<evidence type="ECO:0000313" key="3">
    <source>
        <dbReference type="Proteomes" id="UP000822688"/>
    </source>
</evidence>
<dbReference type="EMBL" id="CM026426">
    <property type="protein sequence ID" value="KAG0572453.1"/>
    <property type="molecule type" value="Genomic_DNA"/>
</dbReference>
<feature type="domain" description="Integrase core" evidence="1">
    <location>
        <begin position="2"/>
        <end position="117"/>
    </location>
</feature>
<dbReference type="InterPro" id="IPR058913">
    <property type="entry name" value="Integrase_dom_put"/>
</dbReference>
<dbReference type="Proteomes" id="UP000822688">
    <property type="component" value="Chromosome V"/>
</dbReference>
<proteinExistence type="predicted"/>
<sequence>MALWHIDSYDKLAMYGLRAHGCIDGASHYVLYGKVASDNTQETVFEPFRRAVEKLGAPLRVQSDFASKHALIRQLMEEIRADTRKLFLRIEHWWRHLLEKVIWYYKNAFRVMVSEGLFIPDDPFQ</sequence>
<dbReference type="AlphaFoldDB" id="A0A8T0HP78"/>
<keyword evidence="3" id="KW-1185">Reference proteome</keyword>